<dbReference type="RefSeq" id="WP_348943744.1">
    <property type="nucleotide sequence ID" value="NZ_CP157355.1"/>
</dbReference>
<name>A0AAU7F3T2_9NEIS</name>
<dbReference type="InterPro" id="IPR007396">
    <property type="entry name" value="TR_PAI2-type"/>
</dbReference>
<organism evidence="1">
    <name type="scientific">Chitinibacter mangrovi</name>
    <dbReference type="NCBI Taxonomy" id="3153927"/>
    <lineage>
        <taxon>Bacteria</taxon>
        <taxon>Pseudomonadati</taxon>
        <taxon>Pseudomonadota</taxon>
        <taxon>Betaproteobacteria</taxon>
        <taxon>Neisseriales</taxon>
        <taxon>Chitinibacteraceae</taxon>
        <taxon>Chitinibacter</taxon>
    </lineage>
</organism>
<gene>
    <name evidence="1" type="ORF">ABHF33_09510</name>
</gene>
<dbReference type="Gene3D" id="2.30.110.10">
    <property type="entry name" value="Electron Transport, Fmn-binding Protein, Chain A"/>
    <property type="match status" value="1"/>
</dbReference>
<dbReference type="InterPro" id="IPR012349">
    <property type="entry name" value="Split_barrel_FMN-bd"/>
</dbReference>
<dbReference type="KEGG" id="cmav:ABHF33_09510"/>
<evidence type="ECO:0000313" key="1">
    <source>
        <dbReference type="EMBL" id="XBL99314.1"/>
    </source>
</evidence>
<dbReference type="PIRSF" id="PIRSF010372">
    <property type="entry name" value="PaiB"/>
    <property type="match status" value="1"/>
</dbReference>
<dbReference type="Pfam" id="PF04299">
    <property type="entry name" value="FMN_bind_2"/>
    <property type="match status" value="1"/>
</dbReference>
<dbReference type="SUPFAM" id="SSF50475">
    <property type="entry name" value="FMN-binding split barrel"/>
    <property type="match status" value="1"/>
</dbReference>
<reference evidence="1" key="1">
    <citation type="submission" date="2024-05" db="EMBL/GenBank/DDBJ databases">
        <authorList>
            <person name="Yang L."/>
            <person name="Pan L."/>
        </authorList>
    </citation>
    <scope>NUCLEOTIDE SEQUENCE</scope>
    <source>
        <strain evidence="1">FCG-7</strain>
    </source>
</reference>
<accession>A0AAU7F3T2</accession>
<proteinExistence type="predicted"/>
<sequence>MYTPKHFQPVDRQSELQLMADFPLATIVHGGTAGLEANLIPLYSHDDGSELGVLRGHVARANPLWQQAGAEVLVLFQSPSQYISPGFYPSKARDPRVVPTWNYSAVQIHGQLKLIESDEVLLQLLTEVTARHERQQTMPWQVSDAPAPYLEKMLAAIVGIEIQIQRQSGKFKQSQNQSTENQAGVRAALAASV</sequence>
<dbReference type="PANTHER" id="PTHR35802">
    <property type="entry name" value="PROTEASE SYNTHASE AND SPORULATION PROTEIN PAI 2"/>
    <property type="match status" value="1"/>
</dbReference>
<dbReference type="EMBL" id="CP157355">
    <property type="protein sequence ID" value="XBL99314.1"/>
    <property type="molecule type" value="Genomic_DNA"/>
</dbReference>
<protein>
    <submittedName>
        <fullName evidence="1">FMN-binding negative transcriptional regulator</fullName>
    </submittedName>
</protein>
<dbReference type="AlphaFoldDB" id="A0AAU7F3T2"/>
<dbReference type="PANTHER" id="PTHR35802:SF1">
    <property type="entry name" value="PROTEASE SYNTHASE AND SPORULATION PROTEIN PAI 2"/>
    <property type="match status" value="1"/>
</dbReference>